<name>A0ABM7VYG4_9ENTR</name>
<feature type="domain" description="Phage neck terminator protein gp12-like" evidence="1">
    <location>
        <begin position="6"/>
        <end position="164"/>
    </location>
</feature>
<dbReference type="Proteomes" id="UP001320460">
    <property type="component" value="Chromosome"/>
</dbReference>
<evidence type="ECO:0000259" key="1">
    <source>
        <dbReference type="Pfam" id="PF23961"/>
    </source>
</evidence>
<organism evidence="2 3">
    <name type="scientific">Phytobacter diazotrophicus</name>
    <dbReference type="NCBI Taxonomy" id="395631"/>
    <lineage>
        <taxon>Bacteria</taxon>
        <taxon>Pseudomonadati</taxon>
        <taxon>Pseudomonadota</taxon>
        <taxon>Gammaproteobacteria</taxon>
        <taxon>Enterobacterales</taxon>
        <taxon>Enterobacteriaceae</taxon>
        <taxon>Phytobacter</taxon>
    </lineage>
</organism>
<dbReference type="Pfam" id="PF23961">
    <property type="entry name" value="Phage_tail_terminator_9"/>
    <property type="match status" value="1"/>
</dbReference>
<dbReference type="InterPro" id="IPR057087">
    <property type="entry name" value="Gp12-like"/>
</dbReference>
<protein>
    <recommendedName>
        <fullName evidence="1">Phage neck terminator protein gp12-like domain-containing protein</fullName>
    </recommendedName>
</protein>
<evidence type="ECO:0000313" key="3">
    <source>
        <dbReference type="Proteomes" id="UP001320460"/>
    </source>
</evidence>
<reference evidence="2 3" key="1">
    <citation type="submission" date="2021-12" db="EMBL/GenBank/DDBJ databases">
        <title>Complete genome sequence of Phytobacter diazotrophicus TA9734.</title>
        <authorList>
            <person name="Kubota H."/>
            <person name="Nakayama Y."/>
            <person name="Ariyoshi T."/>
        </authorList>
    </citation>
    <scope>NUCLEOTIDE SEQUENCE [LARGE SCALE GENOMIC DNA]</scope>
    <source>
        <strain evidence="2 3">TA9734</strain>
    </source>
</reference>
<accession>A0ABM7VYG4</accession>
<dbReference type="NCBIfam" id="NF047498">
    <property type="entry name" value="LIC_12616_fam"/>
    <property type="match status" value="1"/>
</dbReference>
<dbReference type="EMBL" id="AP025334">
    <property type="protein sequence ID" value="BDD52005.1"/>
    <property type="molecule type" value="Genomic_DNA"/>
</dbReference>
<sequence>MENMADLNATFRQLIMLASGLENVILAGQTGEIPSDCYATYKPIPVRVYGHSEHSMTEIVPQEAFADSLGTEWTDLQDTVFSSMEFTLSVNIFNEGADNATVRLHNANLRNPVSAFLFRNGIAWRSTSASRDLTALSTSSQKANWQTDIHLFIKKTLSYPVLRAAGFTIDVQKQ</sequence>
<evidence type="ECO:0000313" key="2">
    <source>
        <dbReference type="EMBL" id="BDD52005.1"/>
    </source>
</evidence>
<gene>
    <name evidence="2" type="ORF">PDTA9734_34920</name>
</gene>
<proteinExistence type="predicted"/>
<dbReference type="RefSeq" id="WP_108701650.1">
    <property type="nucleotide sequence ID" value="NZ_AP025334.1"/>
</dbReference>
<keyword evidence="3" id="KW-1185">Reference proteome</keyword>